<protein>
    <recommendedName>
        <fullName evidence="5">PQ loop repeat protein</fullName>
    </recommendedName>
</protein>
<dbReference type="Proteomes" id="UP000636960">
    <property type="component" value="Unassembled WGS sequence"/>
</dbReference>
<feature type="transmembrane region" description="Helical" evidence="2">
    <location>
        <begin position="170"/>
        <end position="189"/>
    </location>
</feature>
<keyword evidence="2" id="KW-0812">Transmembrane</keyword>
<reference evidence="3" key="1">
    <citation type="submission" date="2021-01" db="EMBL/GenBank/DDBJ databases">
        <title>Whole genome shotgun sequence of Actinoplanes rishiriensis NBRC 108556.</title>
        <authorList>
            <person name="Komaki H."/>
            <person name="Tamura T."/>
        </authorList>
    </citation>
    <scope>NUCLEOTIDE SEQUENCE</scope>
    <source>
        <strain evidence="3">NBRC 108556</strain>
    </source>
</reference>
<feature type="transmembrane region" description="Helical" evidence="2">
    <location>
        <begin position="139"/>
        <end position="158"/>
    </location>
</feature>
<evidence type="ECO:0000256" key="1">
    <source>
        <dbReference type="SAM" id="MobiDB-lite"/>
    </source>
</evidence>
<feature type="region of interest" description="Disordered" evidence="1">
    <location>
        <begin position="196"/>
        <end position="216"/>
    </location>
</feature>
<keyword evidence="2" id="KW-0472">Membrane</keyword>
<gene>
    <name evidence="3" type="ORF">Ari01nite_27150</name>
</gene>
<dbReference type="RefSeq" id="WP_203781548.1">
    <property type="nucleotide sequence ID" value="NZ_BOMV01000026.1"/>
</dbReference>
<proteinExistence type="predicted"/>
<feature type="transmembrane region" description="Helical" evidence="2">
    <location>
        <begin position="63"/>
        <end position="81"/>
    </location>
</feature>
<feature type="transmembrane region" description="Helical" evidence="2">
    <location>
        <begin position="88"/>
        <end position="105"/>
    </location>
</feature>
<comment type="caution">
    <text evidence="3">The sequence shown here is derived from an EMBL/GenBank/DDBJ whole genome shotgun (WGS) entry which is preliminary data.</text>
</comment>
<dbReference type="AlphaFoldDB" id="A0A919JUW2"/>
<evidence type="ECO:0000313" key="3">
    <source>
        <dbReference type="EMBL" id="GIE95250.1"/>
    </source>
</evidence>
<accession>A0A919JUW2</accession>
<feature type="transmembrane region" description="Helical" evidence="2">
    <location>
        <begin position="111"/>
        <end position="127"/>
    </location>
</feature>
<feature type="transmembrane region" description="Helical" evidence="2">
    <location>
        <begin position="6"/>
        <end position="27"/>
    </location>
</feature>
<feature type="compositionally biased region" description="Basic and acidic residues" evidence="1">
    <location>
        <begin position="200"/>
        <end position="216"/>
    </location>
</feature>
<feature type="transmembrane region" description="Helical" evidence="2">
    <location>
        <begin position="39"/>
        <end position="57"/>
    </location>
</feature>
<sequence>MTAVELLGWTGTVTGTILGLPQAVRLLRTGRVDGLSMTAWQAMLVINLIWTAHGLRIGQAPQVLTSALSLCATLPILHLLARKRERHLLLVMLPSIGGACALIGVDQFLGPAAFGSAAIVPAVVANAGQSLQFLRAPHIVGVSGLFLALAVLNQGVWLSWATAVPDPSTVIAASVTGTITVFNLTWWWLRTRQVPPGGERSVRRDLPGRPSADRAR</sequence>
<dbReference type="EMBL" id="BOMV01000026">
    <property type="protein sequence ID" value="GIE95250.1"/>
    <property type="molecule type" value="Genomic_DNA"/>
</dbReference>
<name>A0A919JUW2_9ACTN</name>
<keyword evidence="2" id="KW-1133">Transmembrane helix</keyword>
<evidence type="ECO:0008006" key="5">
    <source>
        <dbReference type="Google" id="ProtNLM"/>
    </source>
</evidence>
<dbReference type="Gene3D" id="1.20.1280.290">
    <property type="match status" value="1"/>
</dbReference>
<organism evidence="3 4">
    <name type="scientific">Paractinoplanes rishiriensis</name>
    <dbReference type="NCBI Taxonomy" id="1050105"/>
    <lineage>
        <taxon>Bacteria</taxon>
        <taxon>Bacillati</taxon>
        <taxon>Actinomycetota</taxon>
        <taxon>Actinomycetes</taxon>
        <taxon>Micromonosporales</taxon>
        <taxon>Micromonosporaceae</taxon>
        <taxon>Paractinoplanes</taxon>
    </lineage>
</organism>
<keyword evidence="4" id="KW-1185">Reference proteome</keyword>
<evidence type="ECO:0000313" key="4">
    <source>
        <dbReference type="Proteomes" id="UP000636960"/>
    </source>
</evidence>
<evidence type="ECO:0000256" key="2">
    <source>
        <dbReference type="SAM" id="Phobius"/>
    </source>
</evidence>